<evidence type="ECO:0000313" key="2">
    <source>
        <dbReference type="Proteomes" id="UP000001635"/>
    </source>
</evidence>
<protein>
    <submittedName>
        <fullName evidence="1">Uncharacterized protein</fullName>
    </submittedName>
</protein>
<sequence>MKFCILGYTKDQRTDTEVVYAQIGISEYLELVGEDFDRFEIQRKRQDPKKYTRLKEDTKKGALLPPITLAINPSKVSEFNETLKSKNSEKLKIDLIKSSDLYILDGLQRSYIIKDLIDEGVTFKTDQTLLIEIWFESKIEHLIYRLIVLNSGQKPMSMRHQVELLFTTLKTEIEETIPDLNIYVEKDSQIRSSAKKFSFDRIVNAYYSFLTKSPEVKRDNLIVQKLNEDDILSSNEEELNESYNHFINYLKKYCELDVKLFRAYSSEVKGPNFKNWLADENTLKGFFSAIGRYASDDKKRDRIDKALENLIQSFSDSIKDPLYLEKFAEIKSGIDPKRYNVGNETRRLIMDGFREFFFEGGESSFEECWKNSAR</sequence>
<accession>G0J2I2</accession>
<dbReference type="KEGG" id="cmr:Cycma_2128"/>
<organism evidence="1 2">
    <name type="scientific">Cyclobacterium marinum (strain ATCC 25205 / DSM 745 / LMG 13164 / NCIMB 1802)</name>
    <name type="common">Flectobacillus marinus</name>
    <dbReference type="NCBI Taxonomy" id="880070"/>
    <lineage>
        <taxon>Bacteria</taxon>
        <taxon>Pseudomonadati</taxon>
        <taxon>Bacteroidota</taxon>
        <taxon>Cytophagia</taxon>
        <taxon>Cytophagales</taxon>
        <taxon>Cyclobacteriaceae</taxon>
        <taxon>Cyclobacterium</taxon>
    </lineage>
</organism>
<dbReference type="Proteomes" id="UP000001635">
    <property type="component" value="Chromosome"/>
</dbReference>
<dbReference type="OrthoDB" id="5077820at2"/>
<dbReference type="AlphaFoldDB" id="G0J2I2"/>
<dbReference type="EMBL" id="CP002955">
    <property type="protein sequence ID" value="AEL25873.1"/>
    <property type="molecule type" value="Genomic_DNA"/>
</dbReference>
<evidence type="ECO:0000313" key="1">
    <source>
        <dbReference type="EMBL" id="AEL25873.1"/>
    </source>
</evidence>
<name>G0J2I2_CYCMS</name>
<dbReference type="HOGENOM" id="CLU_059345_0_0_10"/>
<dbReference type="STRING" id="880070.Cycma_2128"/>
<proteinExistence type="predicted"/>
<reference evidence="2" key="1">
    <citation type="submission" date="2011-07" db="EMBL/GenBank/DDBJ databases">
        <title>The complete genome of Cyclobacterium marinum DSM 745.</title>
        <authorList>
            <person name="Lucas S."/>
            <person name="Han J."/>
            <person name="Lapidus A."/>
            <person name="Bruce D."/>
            <person name="Goodwin L."/>
            <person name="Pitluck S."/>
            <person name="Peters L."/>
            <person name="Kyrpides N."/>
            <person name="Mavromatis K."/>
            <person name="Ivanova N."/>
            <person name="Ovchinnikova G."/>
            <person name="Chertkov O."/>
            <person name="Detter J.C."/>
            <person name="Tapia R."/>
            <person name="Han C."/>
            <person name="Land M."/>
            <person name="Hauser L."/>
            <person name="Markowitz V."/>
            <person name="Cheng J.-F."/>
            <person name="Hugenholtz P."/>
            <person name="Woyke T."/>
            <person name="Wu D."/>
            <person name="Tindall B."/>
            <person name="Schuetze A."/>
            <person name="Brambilla E."/>
            <person name="Klenk H.-P."/>
            <person name="Eisen J.A."/>
        </authorList>
    </citation>
    <scope>NUCLEOTIDE SEQUENCE [LARGE SCALE GENOMIC DNA]</scope>
    <source>
        <strain evidence="2">ATCC 25205 / DSM 745 / LMG 13164 / NCIMB 1802</strain>
    </source>
</reference>
<dbReference type="RefSeq" id="WP_014020167.1">
    <property type="nucleotide sequence ID" value="NC_015914.1"/>
</dbReference>
<keyword evidence="2" id="KW-1185">Reference proteome</keyword>
<gene>
    <name evidence="1" type="ordered locus">Cycma_2128</name>
</gene>
<dbReference type="eggNOG" id="ENOG502ZC07">
    <property type="taxonomic scope" value="Bacteria"/>
</dbReference>